<keyword evidence="3" id="KW-1185">Reference proteome</keyword>
<gene>
    <name evidence="2" type="ORF">OV079_17095</name>
</gene>
<dbReference type="Proteomes" id="UP001150924">
    <property type="component" value="Unassembled WGS sequence"/>
</dbReference>
<comment type="caution">
    <text evidence="2">The sequence shown here is derived from an EMBL/GenBank/DDBJ whole genome shotgun (WGS) entry which is preliminary data.</text>
</comment>
<dbReference type="InterPro" id="IPR010428">
    <property type="entry name" value="Zincin_1"/>
</dbReference>
<reference evidence="2" key="1">
    <citation type="submission" date="2022-11" db="EMBL/GenBank/DDBJ databases">
        <title>Minimal conservation of predation-associated metabolite biosynthetic gene clusters underscores biosynthetic potential of Myxococcota including descriptions for ten novel species: Archangium lansinium sp. nov., Myxococcus landrumus sp. nov., Nannocystis bai.</title>
        <authorList>
            <person name="Ahearne A."/>
            <person name="Stevens C."/>
            <person name="Phillips K."/>
        </authorList>
    </citation>
    <scope>NUCLEOTIDE SEQUENCE</scope>
    <source>
        <strain evidence="2">Na p29</strain>
    </source>
</reference>
<protein>
    <submittedName>
        <fullName evidence="2">Metallopeptidase family protein</fullName>
    </submittedName>
</protein>
<evidence type="ECO:0000256" key="1">
    <source>
        <dbReference type="SAM" id="MobiDB-lite"/>
    </source>
</evidence>
<dbReference type="Pfam" id="PF06262">
    <property type="entry name" value="Zincin_1"/>
    <property type="match status" value="1"/>
</dbReference>
<proteinExistence type="predicted"/>
<feature type="region of interest" description="Disordered" evidence="1">
    <location>
        <begin position="117"/>
        <end position="152"/>
    </location>
</feature>
<dbReference type="Gene3D" id="3.30.2010.20">
    <property type="match status" value="1"/>
</dbReference>
<dbReference type="InterPro" id="IPR038555">
    <property type="entry name" value="Zincin_1_sf"/>
</dbReference>
<accession>A0A9X3IWD6</accession>
<name>A0A9X3IWD6_9BACT</name>
<dbReference type="AlphaFoldDB" id="A0A9X3IWD6"/>
<dbReference type="EMBL" id="JAPNKE010000002">
    <property type="protein sequence ID" value="MCY1007242.1"/>
    <property type="molecule type" value="Genomic_DNA"/>
</dbReference>
<evidence type="ECO:0000313" key="2">
    <source>
        <dbReference type="EMBL" id="MCY1007242.1"/>
    </source>
</evidence>
<organism evidence="2 3">
    <name type="scientific">Nannocystis pusilla</name>
    <dbReference type="NCBI Taxonomy" id="889268"/>
    <lineage>
        <taxon>Bacteria</taxon>
        <taxon>Pseudomonadati</taxon>
        <taxon>Myxococcota</taxon>
        <taxon>Polyangia</taxon>
        <taxon>Nannocystales</taxon>
        <taxon>Nannocystaceae</taxon>
        <taxon>Nannocystis</taxon>
    </lineage>
</organism>
<dbReference type="RefSeq" id="WP_267769838.1">
    <property type="nucleotide sequence ID" value="NZ_JAPNKE010000002.1"/>
</dbReference>
<sequence length="152" mass="17118">MVQILSACPDETLRELGQRRAALVLLVHEVPSLELVLEGVDPRISALSLATRGGSDDEPPELTGLAIYRRNLVRLARSAEQFDHELRFAVLEELANFFQLSDARRERLGLPPLAADLDYVDDEPLPPPPPAVEEDEPAAPRRRRRKKKRMHS</sequence>
<dbReference type="SUPFAM" id="SSF55486">
    <property type="entry name" value="Metalloproteases ('zincins'), catalytic domain"/>
    <property type="match status" value="1"/>
</dbReference>
<evidence type="ECO:0000313" key="3">
    <source>
        <dbReference type="Proteomes" id="UP001150924"/>
    </source>
</evidence>
<feature type="compositionally biased region" description="Basic residues" evidence="1">
    <location>
        <begin position="140"/>
        <end position="152"/>
    </location>
</feature>